<proteinExistence type="predicted"/>
<dbReference type="InterPro" id="IPR000467">
    <property type="entry name" value="G_patch_dom"/>
</dbReference>
<dbReference type="PANTHER" id="PTHR21032">
    <property type="entry name" value="G PATCH DOMAIN-CONTAINING PROTEIN 11"/>
    <property type="match status" value="1"/>
</dbReference>
<dbReference type="PROSITE" id="PS50174">
    <property type="entry name" value="G_PATCH"/>
    <property type="match status" value="1"/>
</dbReference>
<protein>
    <submittedName>
        <fullName evidence="3">G patch domain-containing protein 11</fullName>
    </submittedName>
</protein>
<dbReference type="Pfam" id="PF13821">
    <property type="entry name" value="DUF4187"/>
    <property type="match status" value="1"/>
</dbReference>
<keyword evidence="4" id="KW-1185">Reference proteome</keyword>
<dbReference type="InterPro" id="IPR039249">
    <property type="entry name" value="GPATCH11"/>
</dbReference>
<organism evidence="3 4">
    <name type="scientific">Polyrhizophydium stewartii</name>
    <dbReference type="NCBI Taxonomy" id="2732419"/>
    <lineage>
        <taxon>Eukaryota</taxon>
        <taxon>Fungi</taxon>
        <taxon>Fungi incertae sedis</taxon>
        <taxon>Chytridiomycota</taxon>
        <taxon>Chytridiomycota incertae sedis</taxon>
        <taxon>Chytridiomycetes</taxon>
        <taxon>Rhizophydiales</taxon>
        <taxon>Rhizophydiales incertae sedis</taxon>
        <taxon>Polyrhizophydium</taxon>
    </lineage>
</organism>
<feature type="compositionally biased region" description="Basic and acidic residues" evidence="1">
    <location>
        <begin position="257"/>
        <end position="274"/>
    </location>
</feature>
<accession>A0ABR4NA29</accession>
<name>A0ABR4NA29_9FUNG</name>
<feature type="domain" description="G-patch" evidence="2">
    <location>
        <begin position="85"/>
        <end position="131"/>
    </location>
</feature>
<dbReference type="SMART" id="SM00443">
    <property type="entry name" value="G_patch"/>
    <property type="match status" value="1"/>
</dbReference>
<reference evidence="3 4" key="1">
    <citation type="submission" date="2023-09" db="EMBL/GenBank/DDBJ databases">
        <title>Pangenome analysis of Batrachochytrium dendrobatidis and related Chytrids.</title>
        <authorList>
            <person name="Yacoub M.N."/>
            <person name="Stajich J.E."/>
            <person name="James T.Y."/>
        </authorList>
    </citation>
    <scope>NUCLEOTIDE SEQUENCE [LARGE SCALE GENOMIC DNA]</scope>
    <source>
        <strain evidence="3 4">JEL0888</strain>
    </source>
</reference>
<dbReference type="EMBL" id="JADGIZ020000017">
    <property type="protein sequence ID" value="KAL2916306.1"/>
    <property type="molecule type" value="Genomic_DNA"/>
</dbReference>
<evidence type="ECO:0000256" key="1">
    <source>
        <dbReference type="SAM" id="MobiDB-lite"/>
    </source>
</evidence>
<comment type="caution">
    <text evidence="3">The sequence shown here is derived from an EMBL/GenBank/DDBJ whole genome shotgun (WGS) entry which is preliminary data.</text>
</comment>
<dbReference type="Pfam" id="PF01585">
    <property type="entry name" value="G-patch"/>
    <property type="match status" value="1"/>
</dbReference>
<dbReference type="SMART" id="SM01173">
    <property type="entry name" value="DUF4187"/>
    <property type="match status" value="1"/>
</dbReference>
<dbReference type="PANTHER" id="PTHR21032:SF0">
    <property type="entry name" value="G PATCH DOMAIN-CONTAINING PROTEIN 11"/>
    <property type="match status" value="1"/>
</dbReference>
<dbReference type="Proteomes" id="UP001527925">
    <property type="component" value="Unassembled WGS sequence"/>
</dbReference>
<evidence type="ECO:0000313" key="4">
    <source>
        <dbReference type="Proteomes" id="UP001527925"/>
    </source>
</evidence>
<sequence length="334" mass="35892">MPGGDSGAGDGADEAEDFMSDAFLASLEAQAAAGSGSGSRSRGVTTYSQLRKQTVAKQRERGYNKPLQEQVREKLDDGLNSAIPETNIGFQMLAKMGYKKGEALGASQQGLTEPIKVTIKSDKLGVGVESERDADSRKRARTAEELARLDAEHERARHDFRGKMNQRFGDRRVESDLHKARAACQTMDERAGVAMHAFWPAHVVAHAKEAEAAAAAAAEVAAAAADASSADDSYGQDEIPGATASEPGIHPFVVDVEGEKPEDGPAGDSGHESADADQVEPDFEDLEKAEQLRQVNAYLRERYFYCVWCGAVFADADEMAQECPGDTADDHEEL</sequence>
<evidence type="ECO:0000259" key="2">
    <source>
        <dbReference type="PROSITE" id="PS50174"/>
    </source>
</evidence>
<dbReference type="InterPro" id="IPR025239">
    <property type="entry name" value="DUF4187"/>
</dbReference>
<evidence type="ECO:0000313" key="3">
    <source>
        <dbReference type="EMBL" id="KAL2916306.1"/>
    </source>
</evidence>
<gene>
    <name evidence="3" type="primary">GPATCH11</name>
    <name evidence="3" type="ORF">HK105_204062</name>
</gene>
<feature type="region of interest" description="Disordered" evidence="1">
    <location>
        <begin position="229"/>
        <end position="280"/>
    </location>
</feature>